<dbReference type="RefSeq" id="WP_213238563.1">
    <property type="nucleotide sequence ID" value="NZ_JAHBCL010000054.1"/>
</dbReference>
<feature type="transmembrane region" description="Helical" evidence="9">
    <location>
        <begin position="35"/>
        <end position="60"/>
    </location>
</feature>
<dbReference type="EMBL" id="JAHBCL010000054">
    <property type="protein sequence ID" value="MBS7528706.1"/>
    <property type="molecule type" value="Genomic_DNA"/>
</dbReference>
<evidence type="ECO:0000256" key="4">
    <source>
        <dbReference type="ARBA" id="ARBA00022692"/>
    </source>
</evidence>
<protein>
    <recommendedName>
        <fullName evidence="9">Protein translocase subunit SecE</fullName>
    </recommendedName>
</protein>
<name>A0ABS5PVI4_9FIRM</name>
<organism evidence="10 11">
    <name type="scientific">Fusibacter paucivorans</name>
    <dbReference type="NCBI Taxonomy" id="76009"/>
    <lineage>
        <taxon>Bacteria</taxon>
        <taxon>Bacillati</taxon>
        <taxon>Bacillota</taxon>
        <taxon>Clostridia</taxon>
        <taxon>Eubacteriales</taxon>
        <taxon>Eubacteriales Family XII. Incertae Sedis</taxon>
        <taxon>Fusibacter</taxon>
    </lineage>
</organism>
<accession>A0ABS5PVI4</accession>
<evidence type="ECO:0000256" key="6">
    <source>
        <dbReference type="ARBA" id="ARBA00022989"/>
    </source>
</evidence>
<evidence type="ECO:0000256" key="9">
    <source>
        <dbReference type="HAMAP-Rule" id="MF_00422"/>
    </source>
</evidence>
<evidence type="ECO:0000313" key="10">
    <source>
        <dbReference type="EMBL" id="MBS7528706.1"/>
    </source>
</evidence>
<dbReference type="Gene3D" id="1.20.5.1030">
    <property type="entry name" value="Preprotein translocase secy subunit"/>
    <property type="match status" value="1"/>
</dbReference>
<evidence type="ECO:0000256" key="3">
    <source>
        <dbReference type="ARBA" id="ARBA00022475"/>
    </source>
</evidence>
<evidence type="ECO:0000313" key="11">
    <source>
        <dbReference type="Proteomes" id="UP000746471"/>
    </source>
</evidence>
<reference evidence="10 11" key="1">
    <citation type="submission" date="2021-05" db="EMBL/GenBank/DDBJ databases">
        <title>Fusibacter ferrireducens sp. nov., an anaerobic, sulfur- and Fe-reducing bacterium isolated from the mangrove sediment.</title>
        <authorList>
            <person name="Qiu D."/>
        </authorList>
    </citation>
    <scope>NUCLEOTIDE SEQUENCE [LARGE SCALE GENOMIC DNA]</scope>
    <source>
        <strain evidence="10 11">DSM 12116</strain>
    </source>
</reference>
<keyword evidence="3 9" id="KW-1003">Cell membrane</keyword>
<gene>
    <name evidence="9 10" type="primary">secE</name>
    <name evidence="10" type="ORF">KHM83_18715</name>
</gene>
<proteinExistence type="inferred from homology"/>
<dbReference type="InterPro" id="IPR001901">
    <property type="entry name" value="Translocase_SecE/Sec61-g"/>
</dbReference>
<comment type="caution">
    <text evidence="10">The sequence shown here is derived from an EMBL/GenBank/DDBJ whole genome shotgun (WGS) entry which is preliminary data.</text>
</comment>
<evidence type="ECO:0000256" key="7">
    <source>
        <dbReference type="ARBA" id="ARBA00023010"/>
    </source>
</evidence>
<keyword evidence="5 9" id="KW-0653">Protein transport</keyword>
<dbReference type="Pfam" id="PF00584">
    <property type="entry name" value="SecE"/>
    <property type="match status" value="1"/>
</dbReference>
<dbReference type="PANTHER" id="PTHR33910:SF1">
    <property type="entry name" value="PROTEIN TRANSLOCASE SUBUNIT SECE"/>
    <property type="match status" value="1"/>
</dbReference>
<keyword evidence="8 9" id="KW-0472">Membrane</keyword>
<dbReference type="InterPro" id="IPR038379">
    <property type="entry name" value="SecE_sf"/>
</dbReference>
<dbReference type="NCBIfam" id="TIGR00964">
    <property type="entry name" value="secE_bact"/>
    <property type="match status" value="1"/>
</dbReference>
<comment type="similarity">
    <text evidence="9">Belongs to the SecE/SEC61-gamma family.</text>
</comment>
<sequence length="68" mass="7758">MASSNVKKEKQSVSKMFRNIKSEVKKVTWPTKEDVWQYTLVVLAMCLITSVAIGVLDAVFKFLFNLFA</sequence>
<dbReference type="HAMAP" id="MF_00422">
    <property type="entry name" value="SecE"/>
    <property type="match status" value="1"/>
</dbReference>
<keyword evidence="6 9" id="KW-1133">Transmembrane helix</keyword>
<evidence type="ECO:0000256" key="1">
    <source>
        <dbReference type="ARBA" id="ARBA00004370"/>
    </source>
</evidence>
<keyword evidence="4 9" id="KW-0812">Transmembrane</keyword>
<evidence type="ECO:0000256" key="5">
    <source>
        <dbReference type="ARBA" id="ARBA00022927"/>
    </source>
</evidence>
<comment type="subcellular location">
    <subcellularLocation>
        <location evidence="9">Cell membrane</location>
        <topology evidence="9">Single-pass membrane protein</topology>
    </subcellularLocation>
    <subcellularLocation>
        <location evidence="1">Membrane</location>
    </subcellularLocation>
</comment>
<dbReference type="Proteomes" id="UP000746471">
    <property type="component" value="Unassembled WGS sequence"/>
</dbReference>
<evidence type="ECO:0000256" key="8">
    <source>
        <dbReference type="ARBA" id="ARBA00023136"/>
    </source>
</evidence>
<evidence type="ECO:0000256" key="2">
    <source>
        <dbReference type="ARBA" id="ARBA00022448"/>
    </source>
</evidence>
<dbReference type="InterPro" id="IPR005807">
    <property type="entry name" value="SecE_bac"/>
</dbReference>
<keyword evidence="7 9" id="KW-0811">Translocation</keyword>
<comment type="function">
    <text evidence="9">Essential subunit of the Sec protein translocation channel SecYEG. Clamps together the 2 halves of SecY. May contact the channel plug during translocation.</text>
</comment>
<keyword evidence="11" id="KW-1185">Reference proteome</keyword>
<keyword evidence="2 9" id="KW-0813">Transport</keyword>
<dbReference type="PANTHER" id="PTHR33910">
    <property type="entry name" value="PROTEIN TRANSLOCASE SUBUNIT SECE"/>
    <property type="match status" value="1"/>
</dbReference>
<comment type="subunit">
    <text evidence="9">Component of the Sec protein translocase complex. Heterotrimer consisting of SecY, SecE and SecG subunits. The heterotrimers can form oligomers, although 1 heterotrimer is thought to be able to translocate proteins. Interacts with the ribosome. Interacts with SecDF, and other proteins may be involved. Interacts with SecA.</text>
</comment>